<comment type="subcellular location">
    <subcellularLocation>
        <location evidence="1">Membrane</location>
        <topology evidence="1">Single-pass membrane protein</topology>
    </subcellularLocation>
</comment>
<evidence type="ECO:0000256" key="2">
    <source>
        <dbReference type="ARBA" id="ARBA00022692"/>
    </source>
</evidence>
<keyword evidence="2 6" id="KW-0812">Transmembrane</keyword>
<dbReference type="CDD" id="cd21699">
    <property type="entry name" value="JMTM_APP_like"/>
    <property type="match status" value="1"/>
</dbReference>
<evidence type="ECO:0000256" key="6">
    <source>
        <dbReference type="SAM" id="Phobius"/>
    </source>
</evidence>
<protein>
    <recommendedName>
        <fullName evidence="9">Mid2 domain-containing protein</fullName>
    </recommendedName>
</protein>
<evidence type="ECO:0008006" key="9">
    <source>
        <dbReference type="Google" id="ProtNLM"/>
    </source>
</evidence>
<evidence type="ECO:0000256" key="1">
    <source>
        <dbReference type="ARBA" id="ARBA00004167"/>
    </source>
</evidence>
<evidence type="ECO:0000256" key="4">
    <source>
        <dbReference type="ARBA" id="ARBA00023136"/>
    </source>
</evidence>
<dbReference type="InterPro" id="IPR051694">
    <property type="entry name" value="Immunoregulatory_rcpt-like"/>
</dbReference>
<dbReference type="PANTHER" id="PTHR15549:SF33">
    <property type="entry name" value="MEMBRANE PROTEIN WSC4, PUTATIVE (AFU_ORTHOLOGUE AFUA_5G09020)-RELATED"/>
    <property type="match status" value="1"/>
</dbReference>
<name>A0A8H5TSB6_FUSHE</name>
<feature type="region of interest" description="Disordered" evidence="5">
    <location>
        <begin position="203"/>
        <end position="243"/>
    </location>
</feature>
<dbReference type="GO" id="GO:0016020">
    <property type="term" value="C:membrane"/>
    <property type="evidence" value="ECO:0007669"/>
    <property type="project" value="UniProtKB-SubCell"/>
</dbReference>
<dbReference type="GO" id="GO:0071944">
    <property type="term" value="C:cell periphery"/>
    <property type="evidence" value="ECO:0007669"/>
    <property type="project" value="UniProtKB-ARBA"/>
</dbReference>
<gene>
    <name evidence="7" type="ORF">FHETE_2590</name>
</gene>
<accession>A0A8H5TSB6</accession>
<sequence>MMKSSVLTTRFSHATLLLYATTILARFIDHPLPTDAAINQAPAAPVPVVTAHREFRIEARSAESIPTYTITYAPDSVCGYLSGEVEIPITCENKNKCLWEQEYFKFIACELKGETTGIARTSCYAKDEALNATLCQDSCVSNTYNLLCPSTNDTAPFCRTYAYPNDVRDYRCASTPATRVSTVDFTFDGQKYPKWTLSTVVDGDTAPQSLTPTSTSTTSDITSAKSEPAATSSTPADKDDGNLSTGAIVGISVGAVVGFLLIGGVVYLWLRQPSERSRNGDILVSDPRPVSPSDQQPEFVHTGRR</sequence>
<feature type="transmembrane region" description="Helical" evidence="6">
    <location>
        <begin position="247"/>
        <end position="270"/>
    </location>
</feature>
<proteinExistence type="predicted"/>
<reference evidence="7 8" key="1">
    <citation type="submission" date="2020-05" db="EMBL/GenBank/DDBJ databases">
        <title>Identification and distribution of gene clusters putatively required for synthesis of sphingolipid metabolism inhibitors in phylogenetically diverse species of the filamentous fungus Fusarium.</title>
        <authorList>
            <person name="Kim H.-S."/>
            <person name="Busman M."/>
            <person name="Brown D.W."/>
            <person name="Divon H."/>
            <person name="Uhlig S."/>
            <person name="Proctor R.H."/>
        </authorList>
    </citation>
    <scope>NUCLEOTIDE SEQUENCE [LARGE SCALE GENOMIC DNA]</scope>
    <source>
        <strain evidence="7 8">NRRL 20693</strain>
    </source>
</reference>
<comment type="caution">
    <text evidence="7">The sequence shown here is derived from an EMBL/GenBank/DDBJ whole genome shotgun (WGS) entry which is preliminary data.</text>
</comment>
<dbReference type="PANTHER" id="PTHR15549">
    <property type="entry name" value="PAIRED IMMUNOGLOBULIN-LIKE TYPE 2 RECEPTOR"/>
    <property type="match status" value="1"/>
</dbReference>
<evidence type="ECO:0000256" key="3">
    <source>
        <dbReference type="ARBA" id="ARBA00022989"/>
    </source>
</evidence>
<keyword evidence="4 6" id="KW-0472">Membrane</keyword>
<dbReference type="OrthoDB" id="5347452at2759"/>
<keyword evidence="3 6" id="KW-1133">Transmembrane helix</keyword>
<evidence type="ECO:0000313" key="7">
    <source>
        <dbReference type="EMBL" id="KAF5675171.1"/>
    </source>
</evidence>
<evidence type="ECO:0000313" key="8">
    <source>
        <dbReference type="Proteomes" id="UP000567885"/>
    </source>
</evidence>
<dbReference type="Proteomes" id="UP000567885">
    <property type="component" value="Unassembled WGS sequence"/>
</dbReference>
<keyword evidence="8" id="KW-1185">Reference proteome</keyword>
<organism evidence="7 8">
    <name type="scientific">Fusarium heterosporum</name>
    <dbReference type="NCBI Taxonomy" id="42747"/>
    <lineage>
        <taxon>Eukaryota</taxon>
        <taxon>Fungi</taxon>
        <taxon>Dikarya</taxon>
        <taxon>Ascomycota</taxon>
        <taxon>Pezizomycotina</taxon>
        <taxon>Sordariomycetes</taxon>
        <taxon>Hypocreomycetidae</taxon>
        <taxon>Hypocreales</taxon>
        <taxon>Nectriaceae</taxon>
        <taxon>Fusarium</taxon>
        <taxon>Fusarium heterosporum species complex</taxon>
    </lineage>
</organism>
<feature type="region of interest" description="Disordered" evidence="5">
    <location>
        <begin position="278"/>
        <end position="305"/>
    </location>
</feature>
<dbReference type="EMBL" id="JAAGWQ010000043">
    <property type="protein sequence ID" value="KAF5675171.1"/>
    <property type="molecule type" value="Genomic_DNA"/>
</dbReference>
<evidence type="ECO:0000256" key="5">
    <source>
        <dbReference type="SAM" id="MobiDB-lite"/>
    </source>
</evidence>
<dbReference type="AlphaFoldDB" id="A0A8H5TSB6"/>
<feature type="compositionally biased region" description="Low complexity" evidence="5">
    <location>
        <begin position="209"/>
        <end position="226"/>
    </location>
</feature>